<proteinExistence type="predicted"/>
<evidence type="ECO:0000313" key="6">
    <source>
        <dbReference type="EMBL" id="NYE46777.1"/>
    </source>
</evidence>
<protein>
    <submittedName>
        <fullName evidence="6">Putative metalloprotease</fullName>
    </submittedName>
</protein>
<feature type="region of interest" description="Disordered" evidence="5">
    <location>
        <begin position="1"/>
        <end position="51"/>
    </location>
</feature>
<feature type="compositionally biased region" description="Pro residues" evidence="5">
    <location>
        <begin position="33"/>
        <end position="51"/>
    </location>
</feature>
<dbReference type="EMBL" id="JACCCC010000001">
    <property type="protein sequence ID" value="NYE46777.1"/>
    <property type="molecule type" value="Genomic_DNA"/>
</dbReference>
<organism evidence="6 7">
    <name type="scientific">Spinactinospora alkalitolerans</name>
    <dbReference type="NCBI Taxonomy" id="687207"/>
    <lineage>
        <taxon>Bacteria</taxon>
        <taxon>Bacillati</taxon>
        <taxon>Actinomycetota</taxon>
        <taxon>Actinomycetes</taxon>
        <taxon>Streptosporangiales</taxon>
        <taxon>Nocardiopsidaceae</taxon>
        <taxon>Spinactinospora</taxon>
    </lineage>
</organism>
<evidence type="ECO:0000256" key="2">
    <source>
        <dbReference type="ARBA" id="ARBA00022692"/>
    </source>
</evidence>
<dbReference type="PANTHER" id="PTHR30168">
    <property type="entry name" value="PUTATIVE MEMBRANE PROTEIN YPFJ"/>
    <property type="match status" value="1"/>
</dbReference>
<feature type="compositionally biased region" description="Basic and acidic residues" evidence="5">
    <location>
        <begin position="1"/>
        <end position="12"/>
    </location>
</feature>
<dbReference type="RefSeq" id="WP_179642829.1">
    <property type="nucleotide sequence ID" value="NZ_BAAAYY010000033.1"/>
</dbReference>
<dbReference type="GO" id="GO:0006508">
    <property type="term" value="P:proteolysis"/>
    <property type="evidence" value="ECO:0007669"/>
    <property type="project" value="UniProtKB-KW"/>
</dbReference>
<keyword evidence="6" id="KW-0378">Hydrolase</keyword>
<evidence type="ECO:0000256" key="3">
    <source>
        <dbReference type="ARBA" id="ARBA00022989"/>
    </source>
</evidence>
<keyword evidence="3" id="KW-1133">Transmembrane helix</keyword>
<keyword evidence="7" id="KW-1185">Reference proteome</keyword>
<accession>A0A852TTZ8</accession>
<evidence type="ECO:0000313" key="7">
    <source>
        <dbReference type="Proteomes" id="UP000589036"/>
    </source>
</evidence>
<dbReference type="GO" id="GO:0008237">
    <property type="term" value="F:metallopeptidase activity"/>
    <property type="evidence" value="ECO:0007669"/>
    <property type="project" value="UniProtKB-KW"/>
</dbReference>
<dbReference type="Proteomes" id="UP000589036">
    <property type="component" value="Unassembled WGS sequence"/>
</dbReference>
<keyword evidence="6" id="KW-0482">Metalloprotease</keyword>
<reference evidence="6 7" key="1">
    <citation type="submission" date="2020-07" db="EMBL/GenBank/DDBJ databases">
        <title>Sequencing the genomes of 1000 actinobacteria strains.</title>
        <authorList>
            <person name="Klenk H.-P."/>
        </authorList>
    </citation>
    <scope>NUCLEOTIDE SEQUENCE [LARGE SCALE GENOMIC DNA]</scope>
    <source>
        <strain evidence="6 7">CXB654</strain>
    </source>
</reference>
<dbReference type="GO" id="GO:0016020">
    <property type="term" value="C:membrane"/>
    <property type="evidence" value="ECO:0007669"/>
    <property type="project" value="UniProtKB-SubCell"/>
</dbReference>
<keyword evidence="2" id="KW-0812">Transmembrane</keyword>
<evidence type="ECO:0000256" key="5">
    <source>
        <dbReference type="SAM" id="MobiDB-lite"/>
    </source>
</evidence>
<dbReference type="PANTHER" id="PTHR30168:SF0">
    <property type="entry name" value="INNER MEMBRANE PROTEIN"/>
    <property type="match status" value="1"/>
</dbReference>
<keyword evidence="6" id="KW-0645">Protease</keyword>
<name>A0A852TTZ8_9ACTN</name>
<feature type="compositionally biased region" description="Pro residues" evidence="5">
    <location>
        <begin position="13"/>
        <end position="23"/>
    </location>
</feature>
<comment type="subcellular location">
    <subcellularLocation>
        <location evidence="1">Membrane</location>
        <topology evidence="1">Single-pass membrane protein</topology>
    </subcellularLocation>
</comment>
<evidence type="ECO:0000256" key="4">
    <source>
        <dbReference type="ARBA" id="ARBA00023136"/>
    </source>
</evidence>
<dbReference type="AlphaFoldDB" id="A0A852TTZ8"/>
<dbReference type="InterPro" id="IPR007343">
    <property type="entry name" value="Uncharacterised_pept_Zn_put"/>
</dbReference>
<sequence length="343" mass="36356">MDTIRGGEREPGPEPTPFPPAPPRDVLTGAHPAGPPLGARPPAPPPAAPPVGGPSTAVWLTAGGSALVAAVALTVCATLVFVSLDGTPVSGAKPDPTEMYDARRYWAGEPVEIEVGDHPMYALPAPEAVDCAVPDLNPRSAASWEAFSAEVGGCLDEIWHPRLEELGLRPESPGFHILSEAPDDMVTSDEEGLTLAFYQDRDMSISVLLPSVTEVATTVPGGADERVWVALLAHEYGHHVQGQTEILMETYEMEYAASSENEALDVLRRTELQAECFSGVAVGAFADYDAADASFINETFNGSSGDLDTHGSSGNRMHWFEEGWELDTVEGCNTFAASRTLTG</sequence>
<gene>
    <name evidence="6" type="ORF">HDA32_001897</name>
</gene>
<evidence type="ECO:0000256" key="1">
    <source>
        <dbReference type="ARBA" id="ARBA00004167"/>
    </source>
</evidence>
<keyword evidence="4" id="KW-0472">Membrane</keyword>
<dbReference type="Pfam" id="PF04228">
    <property type="entry name" value="Zn_peptidase"/>
    <property type="match status" value="1"/>
</dbReference>
<comment type="caution">
    <text evidence="6">The sequence shown here is derived from an EMBL/GenBank/DDBJ whole genome shotgun (WGS) entry which is preliminary data.</text>
</comment>